<dbReference type="Pfam" id="PF03861">
    <property type="entry name" value="ANTAR"/>
    <property type="match status" value="1"/>
</dbReference>
<protein>
    <submittedName>
        <fullName evidence="4">GAF and ANTAR domain-containing protein</fullName>
    </submittedName>
</protein>
<dbReference type="PIRSF" id="PIRSF036625">
    <property type="entry name" value="GAF_ANTAR"/>
    <property type="match status" value="1"/>
</dbReference>
<keyword evidence="2" id="KW-0804">Transcription</keyword>
<dbReference type="Proteomes" id="UP000823854">
    <property type="component" value="Unassembled WGS sequence"/>
</dbReference>
<accession>A0A9D2THS6</accession>
<dbReference type="InterPro" id="IPR012074">
    <property type="entry name" value="GAF_ANTAR"/>
</dbReference>
<evidence type="ECO:0000259" key="3">
    <source>
        <dbReference type="PROSITE" id="PS50921"/>
    </source>
</evidence>
<organism evidence="4 5">
    <name type="scientific">Candidatus Brachybacterium intestinipullorum</name>
    <dbReference type="NCBI Taxonomy" id="2838512"/>
    <lineage>
        <taxon>Bacteria</taxon>
        <taxon>Bacillati</taxon>
        <taxon>Actinomycetota</taxon>
        <taxon>Actinomycetes</taxon>
        <taxon>Micrococcales</taxon>
        <taxon>Dermabacteraceae</taxon>
        <taxon>Brachybacterium</taxon>
    </lineage>
</organism>
<dbReference type="Gene3D" id="1.10.10.10">
    <property type="entry name" value="Winged helix-like DNA-binding domain superfamily/Winged helix DNA-binding domain"/>
    <property type="match status" value="1"/>
</dbReference>
<dbReference type="SMART" id="SM01012">
    <property type="entry name" value="ANTAR"/>
    <property type="match status" value="1"/>
</dbReference>
<feature type="domain" description="ANTAR" evidence="3">
    <location>
        <begin position="168"/>
        <end position="230"/>
    </location>
</feature>
<evidence type="ECO:0000313" key="5">
    <source>
        <dbReference type="Proteomes" id="UP000823854"/>
    </source>
</evidence>
<gene>
    <name evidence="4" type="ORF">H9932_06580</name>
</gene>
<dbReference type="SUPFAM" id="SSF55781">
    <property type="entry name" value="GAF domain-like"/>
    <property type="match status" value="1"/>
</dbReference>
<dbReference type="EMBL" id="DWWC01000122">
    <property type="protein sequence ID" value="HJC69328.1"/>
    <property type="molecule type" value="Genomic_DNA"/>
</dbReference>
<proteinExistence type="predicted"/>
<dbReference type="GO" id="GO:0003723">
    <property type="term" value="F:RNA binding"/>
    <property type="evidence" value="ECO:0007669"/>
    <property type="project" value="InterPro"/>
</dbReference>
<evidence type="ECO:0000313" key="4">
    <source>
        <dbReference type="EMBL" id="HJC69328.1"/>
    </source>
</evidence>
<name>A0A9D2THS6_9MICO</name>
<dbReference type="InterPro" id="IPR005561">
    <property type="entry name" value="ANTAR"/>
</dbReference>
<reference evidence="4" key="2">
    <citation type="submission" date="2021-04" db="EMBL/GenBank/DDBJ databases">
        <authorList>
            <person name="Gilroy R."/>
        </authorList>
    </citation>
    <scope>NUCLEOTIDE SEQUENCE</scope>
    <source>
        <strain evidence="4">CHK130-7132</strain>
    </source>
</reference>
<evidence type="ECO:0000256" key="1">
    <source>
        <dbReference type="ARBA" id="ARBA00023015"/>
    </source>
</evidence>
<dbReference type="PROSITE" id="PS50921">
    <property type="entry name" value="ANTAR"/>
    <property type="match status" value="1"/>
</dbReference>
<dbReference type="AlphaFoldDB" id="A0A9D2THS6"/>
<dbReference type="InterPro" id="IPR029016">
    <property type="entry name" value="GAF-like_dom_sf"/>
</dbReference>
<reference evidence="4" key="1">
    <citation type="journal article" date="2021" name="PeerJ">
        <title>Extensive microbial diversity within the chicken gut microbiome revealed by metagenomics and culture.</title>
        <authorList>
            <person name="Gilroy R."/>
            <person name="Ravi A."/>
            <person name="Getino M."/>
            <person name="Pursley I."/>
            <person name="Horton D.L."/>
            <person name="Alikhan N.F."/>
            <person name="Baker D."/>
            <person name="Gharbi K."/>
            <person name="Hall N."/>
            <person name="Watson M."/>
            <person name="Adriaenssens E.M."/>
            <person name="Foster-Nyarko E."/>
            <person name="Jarju S."/>
            <person name="Secka A."/>
            <person name="Antonio M."/>
            <person name="Oren A."/>
            <person name="Chaudhuri R.R."/>
            <person name="La Ragione R."/>
            <person name="Hildebrand F."/>
            <person name="Pallen M.J."/>
        </authorList>
    </citation>
    <scope>NUCLEOTIDE SEQUENCE</scope>
    <source>
        <strain evidence="4">CHK130-7132</strain>
    </source>
</reference>
<comment type="caution">
    <text evidence="4">The sequence shown here is derived from an EMBL/GenBank/DDBJ whole genome shotgun (WGS) entry which is preliminary data.</text>
</comment>
<sequence>MLDHAEDHLSLATMQTLLLESDDIQEFLQDFTDLLARQLSLGGPDRWCAVSLLRDRKAATAASSSPQALALDELQNSFTDGPCMSAIRADTVIRAGDLRSDGRWPEYAAAAQEQGVRAVLGLPFRLDDEAKAGLNVYSATPHDFDPSTVESIVLHVDQASSALRLAVRQALHSDTARDLRAAMESRTVIDLAVGILMGRNRCGQEEAVEILKRASNHRNVKLRDLAAELVASVSTAPSTTSFET</sequence>
<dbReference type="InterPro" id="IPR003018">
    <property type="entry name" value="GAF"/>
</dbReference>
<dbReference type="InterPro" id="IPR036388">
    <property type="entry name" value="WH-like_DNA-bd_sf"/>
</dbReference>
<evidence type="ECO:0000256" key="2">
    <source>
        <dbReference type="ARBA" id="ARBA00023163"/>
    </source>
</evidence>
<keyword evidence="1" id="KW-0805">Transcription regulation</keyword>
<dbReference type="Pfam" id="PF13185">
    <property type="entry name" value="GAF_2"/>
    <property type="match status" value="1"/>
</dbReference>
<dbReference type="Gene3D" id="3.30.450.40">
    <property type="match status" value="1"/>
</dbReference>